<keyword evidence="1" id="KW-0472">Membrane</keyword>
<feature type="transmembrane region" description="Helical" evidence="1">
    <location>
        <begin position="7"/>
        <end position="29"/>
    </location>
</feature>
<sequence>MHSPIKKIVIVGGGTAGWMAAAMLVRFLGKQLTITQIESDKIGTVGVGEASIPPLKMFNQALGIDEHEFLKATNGTYKLGIEFDNWAKEGDSYMHAFGPLGKDLALTPFHHYYLNHYLKSEHQISEQLGKYSLNYLSAKKNNFQPLDTIAGIGLSGLTYAYHFDASLYAQYLKSYSKQAGVDSIEGLVINTNLNSSNGAIDSVTLASGQTIEGDLFIDCSGFKGLLIEQALNSGYEDWRHWLPCDSALAVASEAKKPISPYTRSTANEAGWQWRIPLQSRTGNGIVYSSQFISDEQAEKLLLKQLDSKPLSQPQKINFVTGRRKHQWLKNCVSLGLASGFVEPLESTSLHLVQSGIVRLLKLFPSQEMEQANIDQYNQQSKQEFEQIRDFIILHYRLSGQKQAPFWLYCREMAIPNSLQQKLDLFKASGVVSRYQDELFTENAWVQVMLGQRFTPNAYSTLTKNINTTQNIQFLNDLHKIFDTTSSKLMSHDSYLTQYCGLK</sequence>
<keyword evidence="1" id="KW-0812">Transmembrane</keyword>
<dbReference type="PANTHER" id="PTHR43747">
    <property type="entry name" value="FAD-BINDING PROTEIN"/>
    <property type="match status" value="1"/>
</dbReference>
<reference evidence="2 3" key="1">
    <citation type="submission" date="2021-07" db="EMBL/GenBank/DDBJ databases">
        <title>Shewanella sp. nov, isolated from SCS.</title>
        <authorList>
            <person name="Cao W.R."/>
        </authorList>
    </citation>
    <scope>NUCLEOTIDE SEQUENCE [LARGE SCALE GENOMIC DNA]</scope>
    <source>
        <strain evidence="2 3">NR704-98</strain>
    </source>
</reference>
<name>A0ABS7E563_9GAMM</name>
<dbReference type="PIRSF" id="PIRSF011396">
    <property type="entry name" value="Trp_halogenase"/>
    <property type="match status" value="1"/>
</dbReference>
<keyword evidence="3" id="KW-1185">Reference proteome</keyword>
<evidence type="ECO:0000313" key="2">
    <source>
        <dbReference type="EMBL" id="MBW8184744.1"/>
    </source>
</evidence>
<accession>A0ABS7E563</accession>
<dbReference type="SUPFAM" id="SSF51905">
    <property type="entry name" value="FAD/NAD(P)-binding domain"/>
    <property type="match status" value="1"/>
</dbReference>
<dbReference type="PANTHER" id="PTHR43747:SF4">
    <property type="entry name" value="FLAVIN-DEPENDENT TRYPTOPHAN HALOGENASE"/>
    <property type="match status" value="1"/>
</dbReference>
<protein>
    <submittedName>
        <fullName evidence="2">Tryptophan 7-halogenase</fullName>
    </submittedName>
</protein>
<dbReference type="InterPro" id="IPR033856">
    <property type="entry name" value="Trp_halogen"/>
</dbReference>
<organism evidence="2 3">
    <name type="scientific">Shewanella nanhaiensis</name>
    <dbReference type="NCBI Taxonomy" id="2864872"/>
    <lineage>
        <taxon>Bacteria</taxon>
        <taxon>Pseudomonadati</taxon>
        <taxon>Pseudomonadota</taxon>
        <taxon>Gammaproteobacteria</taxon>
        <taxon>Alteromonadales</taxon>
        <taxon>Shewanellaceae</taxon>
        <taxon>Shewanella</taxon>
    </lineage>
</organism>
<dbReference type="Proteomes" id="UP001195963">
    <property type="component" value="Unassembled WGS sequence"/>
</dbReference>
<dbReference type="EMBL" id="JAHZST010000009">
    <property type="protein sequence ID" value="MBW8184744.1"/>
    <property type="molecule type" value="Genomic_DNA"/>
</dbReference>
<dbReference type="InterPro" id="IPR050816">
    <property type="entry name" value="Flavin-dep_Halogenase_NPB"/>
</dbReference>
<dbReference type="InterPro" id="IPR036188">
    <property type="entry name" value="FAD/NAD-bd_sf"/>
</dbReference>
<keyword evidence="1" id="KW-1133">Transmembrane helix</keyword>
<gene>
    <name evidence="2" type="ORF">K0625_13800</name>
</gene>
<evidence type="ECO:0000256" key="1">
    <source>
        <dbReference type="SAM" id="Phobius"/>
    </source>
</evidence>
<dbReference type="RefSeq" id="WP_220110228.1">
    <property type="nucleotide sequence ID" value="NZ_JAHZST010000009.1"/>
</dbReference>
<evidence type="ECO:0000313" key="3">
    <source>
        <dbReference type="Proteomes" id="UP001195963"/>
    </source>
</evidence>
<dbReference type="InterPro" id="IPR006905">
    <property type="entry name" value="Flavin_halogenase"/>
</dbReference>
<dbReference type="Pfam" id="PF04820">
    <property type="entry name" value="Trp_halogenase"/>
    <property type="match status" value="1"/>
</dbReference>
<dbReference type="Gene3D" id="3.50.50.60">
    <property type="entry name" value="FAD/NAD(P)-binding domain"/>
    <property type="match status" value="1"/>
</dbReference>
<proteinExistence type="predicted"/>
<comment type="caution">
    <text evidence="2">The sequence shown here is derived from an EMBL/GenBank/DDBJ whole genome shotgun (WGS) entry which is preliminary data.</text>
</comment>